<keyword evidence="1" id="KW-0812">Transmembrane</keyword>
<dbReference type="HOGENOM" id="CLU_2093071_0_0_9"/>
<sequence>MGNYIVKHYNFFIKVNWILSVVTAVANIFLYTKLPQIVGNHFNMLGIPDSSGGKAIIWAFPLIFLVCAFLFNEAYIDKLSLGWIKNKKIMKICILGVQIILWIAILSPYIYYFSII</sequence>
<dbReference type="AlphaFoldDB" id="R3U152"/>
<dbReference type="InterPro" id="IPR012867">
    <property type="entry name" value="DUF1648"/>
</dbReference>
<gene>
    <name evidence="3" type="ORF">UC3_00669</name>
</gene>
<evidence type="ECO:0000256" key="1">
    <source>
        <dbReference type="SAM" id="Phobius"/>
    </source>
</evidence>
<evidence type="ECO:0000313" key="4">
    <source>
        <dbReference type="Proteomes" id="UP000013785"/>
    </source>
</evidence>
<dbReference type="PATRIC" id="fig|1158610.3.peg.643"/>
<organism evidence="3 4">
    <name type="scientific">Enterococcus phoeniculicola ATCC BAA-412</name>
    <dbReference type="NCBI Taxonomy" id="1158610"/>
    <lineage>
        <taxon>Bacteria</taxon>
        <taxon>Bacillati</taxon>
        <taxon>Bacillota</taxon>
        <taxon>Bacilli</taxon>
        <taxon>Lactobacillales</taxon>
        <taxon>Enterococcaceae</taxon>
        <taxon>Enterococcus</taxon>
    </lineage>
</organism>
<keyword evidence="1" id="KW-1133">Transmembrane helix</keyword>
<feature type="transmembrane region" description="Helical" evidence="1">
    <location>
        <begin position="92"/>
        <end position="112"/>
    </location>
</feature>
<accession>R3U152</accession>
<dbReference type="EMBL" id="AJAT01000009">
    <property type="protein sequence ID" value="EOL47138.1"/>
    <property type="molecule type" value="Genomic_DNA"/>
</dbReference>
<dbReference type="Pfam" id="PF07853">
    <property type="entry name" value="DUF1648"/>
    <property type="match status" value="1"/>
</dbReference>
<comment type="caution">
    <text evidence="3">The sequence shown here is derived from an EMBL/GenBank/DDBJ whole genome shotgun (WGS) entry which is preliminary data.</text>
</comment>
<protein>
    <recommendedName>
        <fullName evidence="2">DUF1648 domain-containing protein</fullName>
    </recommendedName>
</protein>
<dbReference type="Proteomes" id="UP000013785">
    <property type="component" value="Unassembled WGS sequence"/>
</dbReference>
<evidence type="ECO:0000259" key="2">
    <source>
        <dbReference type="Pfam" id="PF07853"/>
    </source>
</evidence>
<feature type="transmembrane region" description="Helical" evidence="1">
    <location>
        <begin position="12"/>
        <end position="32"/>
    </location>
</feature>
<feature type="transmembrane region" description="Helical" evidence="1">
    <location>
        <begin position="52"/>
        <end position="71"/>
    </location>
</feature>
<name>R3U152_9ENTE</name>
<keyword evidence="4" id="KW-1185">Reference proteome</keyword>
<feature type="domain" description="DUF1648" evidence="2">
    <location>
        <begin position="19"/>
        <end position="65"/>
    </location>
</feature>
<dbReference type="eggNOG" id="ENOG5030736">
    <property type="taxonomic scope" value="Bacteria"/>
</dbReference>
<proteinExistence type="predicted"/>
<keyword evidence="1" id="KW-0472">Membrane</keyword>
<evidence type="ECO:0000313" key="3">
    <source>
        <dbReference type="EMBL" id="EOL47138.1"/>
    </source>
</evidence>
<reference evidence="3 4" key="1">
    <citation type="submission" date="2013-02" db="EMBL/GenBank/DDBJ databases">
        <title>The Genome Sequence of Enterococcus phoeniculicola BAA-412.</title>
        <authorList>
            <consortium name="The Broad Institute Genome Sequencing Platform"/>
            <consortium name="The Broad Institute Genome Sequencing Center for Infectious Disease"/>
            <person name="Earl A.M."/>
            <person name="Gilmore M.S."/>
            <person name="Lebreton F."/>
            <person name="Walker B."/>
            <person name="Young S.K."/>
            <person name="Zeng Q."/>
            <person name="Gargeya S."/>
            <person name="Fitzgerald M."/>
            <person name="Haas B."/>
            <person name="Abouelleil A."/>
            <person name="Alvarado L."/>
            <person name="Arachchi H.M."/>
            <person name="Berlin A.M."/>
            <person name="Chapman S.B."/>
            <person name="Dewar J."/>
            <person name="Goldberg J."/>
            <person name="Griggs A."/>
            <person name="Gujja S."/>
            <person name="Hansen M."/>
            <person name="Howarth C."/>
            <person name="Imamovic A."/>
            <person name="Larimer J."/>
            <person name="McCowan C."/>
            <person name="Murphy C."/>
            <person name="Neiman D."/>
            <person name="Pearson M."/>
            <person name="Priest M."/>
            <person name="Roberts A."/>
            <person name="Saif S."/>
            <person name="Shea T."/>
            <person name="Sisk P."/>
            <person name="Sykes S."/>
            <person name="Wortman J."/>
            <person name="Nusbaum C."/>
            <person name="Birren B."/>
        </authorList>
    </citation>
    <scope>NUCLEOTIDE SEQUENCE [LARGE SCALE GENOMIC DNA]</scope>
    <source>
        <strain evidence="3 4">ATCC BAA-412</strain>
    </source>
</reference>